<proteinExistence type="predicted"/>
<reference evidence="1 2" key="1">
    <citation type="journal article" date="2015" name="Stand. Genomic Sci.">
        <title>Genomic Encyclopedia of Bacterial and Archaeal Type Strains, Phase III: the genomes of soil and plant-associated and newly described type strains.</title>
        <authorList>
            <person name="Whitman W.B."/>
            <person name="Woyke T."/>
            <person name="Klenk H.P."/>
            <person name="Zhou Y."/>
            <person name="Lilburn T.G."/>
            <person name="Beck B.J."/>
            <person name="De Vos P."/>
            <person name="Vandamme P."/>
            <person name="Eisen J.A."/>
            <person name="Garrity G."/>
            <person name="Hugenholtz P."/>
            <person name="Kyrpides N.C."/>
        </authorList>
    </citation>
    <scope>NUCLEOTIDE SEQUENCE [LARGE SCALE GENOMIC DNA]</scope>
    <source>
        <strain evidence="1 2">CGMCC 1.10685</strain>
    </source>
</reference>
<dbReference type="Proteomes" id="UP000315112">
    <property type="component" value="Unassembled WGS sequence"/>
</dbReference>
<evidence type="ECO:0000313" key="1">
    <source>
        <dbReference type="EMBL" id="TWI42484.1"/>
    </source>
</evidence>
<accession>A0A562PDH7</accession>
<sequence>MTPTVTNTAAASPATTAAIGKTEIRIDAMHIDHGDSAAFRAALDKHMTFSGRPSIPQGESLGQVIAGRAASLAGDVKKDQQTVSRLLEQAAASGDSMQMMRAMLALNEYQLRVQTVSKVVSKAGTSVDSLTKLQ</sequence>
<evidence type="ECO:0000313" key="2">
    <source>
        <dbReference type="Proteomes" id="UP000315112"/>
    </source>
</evidence>
<dbReference type="RefSeq" id="WP_229418999.1">
    <property type="nucleotide sequence ID" value="NZ_CP046904.1"/>
</dbReference>
<dbReference type="AlphaFoldDB" id="A0A562PDH7"/>
<dbReference type="GO" id="GO:0030254">
    <property type="term" value="P:protein secretion by the type III secretion system"/>
    <property type="evidence" value="ECO:0007669"/>
    <property type="project" value="InterPro"/>
</dbReference>
<organism evidence="1 2">
    <name type="scientific">Pseudoduganella flava</name>
    <dbReference type="NCBI Taxonomy" id="871742"/>
    <lineage>
        <taxon>Bacteria</taxon>
        <taxon>Pseudomonadati</taxon>
        <taxon>Pseudomonadota</taxon>
        <taxon>Betaproteobacteria</taxon>
        <taxon>Burkholderiales</taxon>
        <taxon>Oxalobacteraceae</taxon>
        <taxon>Telluria group</taxon>
        <taxon>Pseudoduganella</taxon>
    </lineage>
</organism>
<protein>
    <submittedName>
        <fullName evidence="1">Type III secretion system major needle protein (YscF/MxiH/PrgI family)</fullName>
    </submittedName>
</protein>
<comment type="caution">
    <text evidence="1">The sequence shown here is derived from an EMBL/GenBank/DDBJ whole genome shotgun (WGS) entry which is preliminary data.</text>
</comment>
<gene>
    <name evidence="1" type="ORF">IP92_05460</name>
</gene>
<dbReference type="Pfam" id="PF17001">
    <property type="entry name" value="T3SS_basalb_I"/>
    <property type="match status" value="1"/>
</dbReference>
<dbReference type="EMBL" id="VLKW01000014">
    <property type="protein sequence ID" value="TWI42484.1"/>
    <property type="molecule type" value="Genomic_DNA"/>
</dbReference>
<dbReference type="InterPro" id="IPR012670">
    <property type="entry name" value="T3SS_YscI/HrpB"/>
</dbReference>
<name>A0A562PDH7_9BURK</name>